<dbReference type="GO" id="GO:0004559">
    <property type="term" value="F:alpha-mannosidase activity"/>
    <property type="evidence" value="ECO:0007669"/>
    <property type="project" value="InterPro"/>
</dbReference>
<dbReference type="SUPFAM" id="SSF74650">
    <property type="entry name" value="Galactose mutarotase-like"/>
    <property type="match status" value="1"/>
</dbReference>
<comment type="caution">
    <text evidence="2">The sequence shown here is derived from an EMBL/GenBank/DDBJ whole genome shotgun (WGS) entry which is preliminary data.</text>
</comment>
<dbReference type="Gene3D" id="2.70.98.30">
    <property type="entry name" value="Golgi alpha-mannosidase II, domain 4"/>
    <property type="match status" value="1"/>
</dbReference>
<evidence type="ECO:0000313" key="2">
    <source>
        <dbReference type="EMBL" id="GAI05969.1"/>
    </source>
</evidence>
<dbReference type="InterPro" id="IPR011013">
    <property type="entry name" value="Gal_mutarotase_sf_dom"/>
</dbReference>
<dbReference type="PANTHER" id="PTHR46017">
    <property type="entry name" value="ALPHA-MANNOSIDASE 2C1"/>
    <property type="match status" value="1"/>
</dbReference>
<dbReference type="GO" id="GO:0006013">
    <property type="term" value="P:mannose metabolic process"/>
    <property type="evidence" value="ECO:0007669"/>
    <property type="project" value="InterPro"/>
</dbReference>
<dbReference type="PANTHER" id="PTHR46017:SF2">
    <property type="entry name" value="MANNOSYLGLYCERATE HYDROLASE"/>
    <property type="match status" value="1"/>
</dbReference>
<protein>
    <recommendedName>
        <fullName evidence="1">Glycosyl hydrolase family 38 C-terminal domain-containing protein</fullName>
    </recommendedName>
</protein>
<organism evidence="2">
    <name type="scientific">marine sediment metagenome</name>
    <dbReference type="NCBI Taxonomy" id="412755"/>
    <lineage>
        <taxon>unclassified sequences</taxon>
        <taxon>metagenomes</taxon>
        <taxon>ecological metagenomes</taxon>
    </lineage>
</organism>
<reference evidence="2" key="1">
    <citation type="journal article" date="2014" name="Front. Microbiol.">
        <title>High frequency of phylogenetically diverse reductive dehalogenase-homologous genes in deep subseafloor sedimentary metagenomes.</title>
        <authorList>
            <person name="Kawai M."/>
            <person name="Futagami T."/>
            <person name="Toyoda A."/>
            <person name="Takaki Y."/>
            <person name="Nishi S."/>
            <person name="Hori S."/>
            <person name="Arai W."/>
            <person name="Tsubouchi T."/>
            <person name="Morono Y."/>
            <person name="Uchiyama I."/>
            <person name="Ito T."/>
            <person name="Fujiyama A."/>
            <person name="Inagaki F."/>
            <person name="Takami H."/>
        </authorList>
    </citation>
    <scope>NUCLEOTIDE SEQUENCE</scope>
    <source>
        <strain evidence="2">Expedition CK06-06</strain>
    </source>
</reference>
<dbReference type="GO" id="GO:0030246">
    <property type="term" value="F:carbohydrate binding"/>
    <property type="evidence" value="ECO:0007669"/>
    <property type="project" value="InterPro"/>
</dbReference>
<accession>X1MI15</accession>
<proteinExistence type="predicted"/>
<evidence type="ECO:0000259" key="1">
    <source>
        <dbReference type="Pfam" id="PF07748"/>
    </source>
</evidence>
<feature type="non-terminal residue" evidence="2">
    <location>
        <position position="1"/>
    </location>
</feature>
<dbReference type="AlphaFoldDB" id="X1MI15"/>
<gene>
    <name evidence="2" type="ORF">S06H3_10213</name>
</gene>
<dbReference type="Pfam" id="PF07748">
    <property type="entry name" value="Glyco_hydro_38C"/>
    <property type="match status" value="1"/>
</dbReference>
<sequence>VSGKMMLPVGLKSDRKSRAEKMIECSIESEIKLFSEIQRIEFKTKFDNRVCDHRLQVEFPTAIKSDYVYADGHFDVVKRSINVPDSEGWQEKVYKTAHNSGFVDIDDGEYGLAILNKGLPEYEIIPDNNTIALTLLRSVGWLSRGDLEYRKENAGPSLPTPEAQCLGENTFSYALIPHQGSWYDARISQKTRQYKCYLP</sequence>
<dbReference type="EMBL" id="BARV01004689">
    <property type="protein sequence ID" value="GAI05969.1"/>
    <property type="molecule type" value="Genomic_DNA"/>
</dbReference>
<dbReference type="GO" id="GO:0009313">
    <property type="term" value="P:oligosaccharide catabolic process"/>
    <property type="evidence" value="ECO:0007669"/>
    <property type="project" value="TreeGrafter"/>
</dbReference>
<feature type="domain" description="Glycosyl hydrolase family 38 C-terminal" evidence="1">
    <location>
        <begin position="24"/>
        <end position="141"/>
    </location>
</feature>
<name>X1MI15_9ZZZZ</name>
<dbReference type="InterPro" id="IPR011682">
    <property type="entry name" value="Glyco_hydro_38_C"/>
</dbReference>